<feature type="transmembrane region" description="Helical" evidence="2">
    <location>
        <begin position="12"/>
        <end position="34"/>
    </location>
</feature>
<keyword evidence="5" id="KW-1185">Reference proteome</keyword>
<feature type="compositionally biased region" description="Basic and acidic residues" evidence="1">
    <location>
        <begin position="189"/>
        <end position="208"/>
    </location>
</feature>
<dbReference type="EnsemblPlants" id="Pp3c2_25380V3.1">
    <property type="protein sequence ID" value="Pp3c2_25380V3.1"/>
    <property type="gene ID" value="Pp3c2_25380"/>
</dbReference>
<evidence type="ECO:0000256" key="1">
    <source>
        <dbReference type="SAM" id="MobiDB-lite"/>
    </source>
</evidence>
<gene>
    <name evidence="3" type="ORF">PHYPA_003185</name>
</gene>
<dbReference type="PROSITE" id="PS51257">
    <property type="entry name" value="PROKAR_LIPOPROTEIN"/>
    <property type="match status" value="1"/>
</dbReference>
<protein>
    <submittedName>
        <fullName evidence="3 4">Uncharacterized protein</fullName>
    </submittedName>
</protein>
<sequence>MRRRGGKTRDVVVVAVVGASSLGSCLVDFFGLAVQQRHFGWWHGDGSCNWLGSGWKEGEGEMGRADEGAGMKVCPSPLLTPLRRRLTTLAPDAATAASRSNAILFPSLVRLCGFEASHISRRLTTPTDCLLHLQSGATPEKQIASARARAPQIASVHARCGLDEGSAASSLRGSDGGVRVGRAAGRRAGQGDEAREGGETEGDGGARG</sequence>
<accession>A0A2K1L2Z0</accession>
<evidence type="ECO:0000313" key="4">
    <source>
        <dbReference type="EnsemblPlants" id="Pp3c2_25380V3.1"/>
    </source>
</evidence>
<dbReference type="Gramene" id="Pp3c2_25380V3.1">
    <property type="protein sequence ID" value="Pp3c2_25380V3.1"/>
    <property type="gene ID" value="Pp3c2_25380"/>
</dbReference>
<proteinExistence type="predicted"/>
<reference evidence="4" key="3">
    <citation type="submission" date="2020-12" db="UniProtKB">
        <authorList>
            <consortium name="EnsemblPlants"/>
        </authorList>
    </citation>
    <scope>IDENTIFICATION</scope>
</reference>
<feature type="region of interest" description="Disordered" evidence="1">
    <location>
        <begin position="165"/>
        <end position="208"/>
    </location>
</feature>
<name>A0A2K1L2Z0_PHYPA</name>
<dbReference type="AlphaFoldDB" id="A0A2K1L2Z0"/>
<keyword evidence="2" id="KW-0472">Membrane</keyword>
<evidence type="ECO:0000313" key="5">
    <source>
        <dbReference type="Proteomes" id="UP000006727"/>
    </source>
</evidence>
<keyword evidence="2" id="KW-1133">Transmembrane helix</keyword>
<evidence type="ECO:0000256" key="2">
    <source>
        <dbReference type="SAM" id="Phobius"/>
    </source>
</evidence>
<keyword evidence="2" id="KW-0812">Transmembrane</keyword>
<dbReference type="Proteomes" id="UP000006727">
    <property type="component" value="Chromosome 2"/>
</dbReference>
<evidence type="ECO:0000313" key="3">
    <source>
        <dbReference type="EMBL" id="PNR60392.1"/>
    </source>
</evidence>
<reference evidence="3 5" key="2">
    <citation type="journal article" date="2018" name="Plant J.">
        <title>The Physcomitrella patens chromosome-scale assembly reveals moss genome structure and evolution.</title>
        <authorList>
            <person name="Lang D."/>
            <person name="Ullrich K.K."/>
            <person name="Murat F."/>
            <person name="Fuchs J."/>
            <person name="Jenkins J."/>
            <person name="Haas F.B."/>
            <person name="Piednoel M."/>
            <person name="Gundlach H."/>
            <person name="Van Bel M."/>
            <person name="Meyberg R."/>
            <person name="Vives C."/>
            <person name="Morata J."/>
            <person name="Symeonidi A."/>
            <person name="Hiss M."/>
            <person name="Muchero W."/>
            <person name="Kamisugi Y."/>
            <person name="Saleh O."/>
            <person name="Blanc G."/>
            <person name="Decker E.L."/>
            <person name="van Gessel N."/>
            <person name="Grimwood J."/>
            <person name="Hayes R.D."/>
            <person name="Graham S.W."/>
            <person name="Gunter L.E."/>
            <person name="McDaniel S.F."/>
            <person name="Hoernstein S.N.W."/>
            <person name="Larsson A."/>
            <person name="Li F.W."/>
            <person name="Perroud P.F."/>
            <person name="Phillips J."/>
            <person name="Ranjan P."/>
            <person name="Rokshar D.S."/>
            <person name="Rothfels C.J."/>
            <person name="Schneider L."/>
            <person name="Shu S."/>
            <person name="Stevenson D.W."/>
            <person name="Thummler F."/>
            <person name="Tillich M."/>
            <person name="Villarreal Aguilar J.C."/>
            <person name="Widiez T."/>
            <person name="Wong G.K."/>
            <person name="Wymore A."/>
            <person name="Zhang Y."/>
            <person name="Zimmer A.D."/>
            <person name="Quatrano R.S."/>
            <person name="Mayer K.F.X."/>
            <person name="Goodstein D."/>
            <person name="Casacuberta J.M."/>
            <person name="Vandepoele K."/>
            <person name="Reski R."/>
            <person name="Cuming A.C."/>
            <person name="Tuskan G.A."/>
            <person name="Maumus F."/>
            <person name="Salse J."/>
            <person name="Schmutz J."/>
            <person name="Rensing S.A."/>
        </authorList>
    </citation>
    <scope>NUCLEOTIDE SEQUENCE [LARGE SCALE GENOMIC DNA]</scope>
    <source>
        <strain evidence="4 5">cv. Gransden 2004</strain>
    </source>
</reference>
<dbReference type="EMBL" id="ABEU02000002">
    <property type="protein sequence ID" value="PNR60392.1"/>
    <property type="molecule type" value="Genomic_DNA"/>
</dbReference>
<organism evidence="3">
    <name type="scientific">Physcomitrium patens</name>
    <name type="common">Spreading-leaved earth moss</name>
    <name type="synonym">Physcomitrella patens</name>
    <dbReference type="NCBI Taxonomy" id="3218"/>
    <lineage>
        <taxon>Eukaryota</taxon>
        <taxon>Viridiplantae</taxon>
        <taxon>Streptophyta</taxon>
        <taxon>Embryophyta</taxon>
        <taxon>Bryophyta</taxon>
        <taxon>Bryophytina</taxon>
        <taxon>Bryopsida</taxon>
        <taxon>Funariidae</taxon>
        <taxon>Funariales</taxon>
        <taxon>Funariaceae</taxon>
        <taxon>Physcomitrium</taxon>
    </lineage>
</organism>
<reference evidence="3 5" key="1">
    <citation type="journal article" date="2008" name="Science">
        <title>The Physcomitrella genome reveals evolutionary insights into the conquest of land by plants.</title>
        <authorList>
            <person name="Rensing S."/>
            <person name="Lang D."/>
            <person name="Zimmer A."/>
            <person name="Terry A."/>
            <person name="Salamov A."/>
            <person name="Shapiro H."/>
            <person name="Nishiyama T."/>
            <person name="Perroud P.-F."/>
            <person name="Lindquist E."/>
            <person name="Kamisugi Y."/>
            <person name="Tanahashi T."/>
            <person name="Sakakibara K."/>
            <person name="Fujita T."/>
            <person name="Oishi K."/>
            <person name="Shin-I T."/>
            <person name="Kuroki Y."/>
            <person name="Toyoda A."/>
            <person name="Suzuki Y."/>
            <person name="Hashimoto A."/>
            <person name="Yamaguchi K."/>
            <person name="Sugano A."/>
            <person name="Kohara Y."/>
            <person name="Fujiyama A."/>
            <person name="Anterola A."/>
            <person name="Aoki S."/>
            <person name="Ashton N."/>
            <person name="Barbazuk W.B."/>
            <person name="Barker E."/>
            <person name="Bennetzen J."/>
            <person name="Bezanilla M."/>
            <person name="Blankenship R."/>
            <person name="Cho S.H."/>
            <person name="Dutcher S."/>
            <person name="Estelle M."/>
            <person name="Fawcett J.A."/>
            <person name="Gundlach H."/>
            <person name="Hanada K."/>
            <person name="Heyl A."/>
            <person name="Hicks K.A."/>
            <person name="Hugh J."/>
            <person name="Lohr M."/>
            <person name="Mayer K."/>
            <person name="Melkozernov A."/>
            <person name="Murata T."/>
            <person name="Nelson D."/>
            <person name="Pils B."/>
            <person name="Prigge M."/>
            <person name="Reiss B."/>
            <person name="Renner T."/>
            <person name="Rombauts S."/>
            <person name="Rushton P."/>
            <person name="Sanderfoot A."/>
            <person name="Schween G."/>
            <person name="Shiu S.-H."/>
            <person name="Stueber K."/>
            <person name="Theodoulou F.L."/>
            <person name="Tu H."/>
            <person name="Van de Peer Y."/>
            <person name="Verrier P.J."/>
            <person name="Waters E."/>
            <person name="Wood A."/>
            <person name="Yang L."/>
            <person name="Cove D."/>
            <person name="Cuming A."/>
            <person name="Hasebe M."/>
            <person name="Lucas S."/>
            <person name="Mishler D.B."/>
            <person name="Reski R."/>
            <person name="Grigoriev I."/>
            <person name="Quatrano R.S."/>
            <person name="Boore J.L."/>
        </authorList>
    </citation>
    <scope>NUCLEOTIDE SEQUENCE [LARGE SCALE GENOMIC DNA]</scope>
    <source>
        <strain evidence="4 5">cv. Gransden 2004</strain>
    </source>
</reference>